<protein>
    <submittedName>
        <fullName evidence="9">Putative Predicted Fe-S oxidoreductase</fullName>
    </submittedName>
</protein>
<evidence type="ECO:0000256" key="4">
    <source>
        <dbReference type="ARBA" id="ARBA00022723"/>
    </source>
</evidence>
<dbReference type="AlphaFoldDB" id="M1WWT8"/>
<feature type="domain" description="Radical SAM core" evidence="7">
    <location>
        <begin position="24"/>
        <end position="156"/>
    </location>
</feature>
<keyword evidence="3" id="KW-0949">S-adenosyl-L-methionine</keyword>
<dbReference type="InterPro" id="IPR058240">
    <property type="entry name" value="rSAM_sf"/>
</dbReference>
<dbReference type="STRING" id="1322246.BN4_12083"/>
<dbReference type="HOGENOM" id="CLU_009273_1_2_7"/>
<dbReference type="eggNOG" id="COG0535">
    <property type="taxonomic scope" value="Bacteria"/>
</dbReference>
<keyword evidence="10" id="KW-1185">Reference proteome</keyword>
<gene>
    <name evidence="9" type="ordered locus">BN4_12083</name>
</gene>
<dbReference type="GO" id="GO:0046872">
    <property type="term" value="F:metal ion binding"/>
    <property type="evidence" value="ECO:0007669"/>
    <property type="project" value="UniProtKB-KW"/>
</dbReference>
<dbReference type="Proteomes" id="UP000011724">
    <property type="component" value="Chromosome"/>
</dbReference>
<dbReference type="OrthoDB" id="9772409at2"/>
<evidence type="ECO:0000313" key="9">
    <source>
        <dbReference type="EMBL" id="CCH49318.1"/>
    </source>
</evidence>
<dbReference type="Pfam" id="PF13186">
    <property type="entry name" value="SPASM"/>
    <property type="match status" value="1"/>
</dbReference>
<dbReference type="Gene3D" id="3.20.20.70">
    <property type="entry name" value="Aldolase class I"/>
    <property type="match status" value="1"/>
</dbReference>
<dbReference type="CDD" id="cd21109">
    <property type="entry name" value="SPASM"/>
    <property type="match status" value="1"/>
</dbReference>
<keyword evidence="4" id="KW-0479">Metal-binding</keyword>
<dbReference type="InterPro" id="IPR023885">
    <property type="entry name" value="4Fe4S-binding_SPASM_dom"/>
</dbReference>
<name>M1WWT8_PSEP2</name>
<evidence type="ECO:0000256" key="6">
    <source>
        <dbReference type="ARBA" id="ARBA00023014"/>
    </source>
</evidence>
<evidence type="ECO:0000313" key="10">
    <source>
        <dbReference type="Proteomes" id="UP000011724"/>
    </source>
</evidence>
<keyword evidence="6" id="KW-0411">Iron-sulfur</keyword>
<dbReference type="SFLD" id="SFLDG01387">
    <property type="entry name" value="BtrN-like_SPASM_domain_contain"/>
    <property type="match status" value="1"/>
</dbReference>
<dbReference type="InterPro" id="IPR007197">
    <property type="entry name" value="rSAM"/>
</dbReference>
<keyword evidence="2" id="KW-0004">4Fe-4S</keyword>
<comment type="cofactor">
    <cofactor evidence="1">
        <name>[4Fe-4S] cluster</name>
        <dbReference type="ChEBI" id="CHEBI:49883"/>
    </cofactor>
</comment>
<dbReference type="GO" id="GO:0051536">
    <property type="term" value="F:iron-sulfur cluster binding"/>
    <property type="evidence" value="ECO:0007669"/>
    <property type="project" value="UniProtKB-KW"/>
</dbReference>
<accession>M1WWT8</accession>
<evidence type="ECO:0000259" key="8">
    <source>
        <dbReference type="Pfam" id="PF13186"/>
    </source>
</evidence>
<dbReference type="PANTHER" id="PTHR11228:SF7">
    <property type="entry name" value="PQQA PEPTIDE CYCLASE"/>
    <property type="match status" value="1"/>
</dbReference>
<dbReference type="PATRIC" id="fig|879567.3.peg.2216"/>
<dbReference type="Pfam" id="PF04055">
    <property type="entry name" value="Radical_SAM"/>
    <property type="match status" value="1"/>
</dbReference>
<dbReference type="SUPFAM" id="SSF102114">
    <property type="entry name" value="Radical SAM enzymes"/>
    <property type="match status" value="1"/>
</dbReference>
<dbReference type="BioCyc" id="DPIE1322246:BN4_RS10470-MONOMER"/>
<dbReference type="InterPro" id="IPR050377">
    <property type="entry name" value="Radical_SAM_PqqE_MftC-like"/>
</dbReference>
<evidence type="ECO:0000256" key="3">
    <source>
        <dbReference type="ARBA" id="ARBA00022691"/>
    </source>
</evidence>
<evidence type="ECO:0000259" key="7">
    <source>
        <dbReference type="Pfam" id="PF04055"/>
    </source>
</evidence>
<keyword evidence="5" id="KW-0408">Iron</keyword>
<feature type="domain" description="4Fe4S-binding SPASM" evidence="8">
    <location>
        <begin position="234"/>
        <end position="302"/>
    </location>
</feature>
<evidence type="ECO:0000256" key="1">
    <source>
        <dbReference type="ARBA" id="ARBA00001966"/>
    </source>
</evidence>
<dbReference type="GO" id="GO:0003824">
    <property type="term" value="F:catalytic activity"/>
    <property type="evidence" value="ECO:0007669"/>
    <property type="project" value="InterPro"/>
</dbReference>
<organism evidence="9 10">
    <name type="scientific">Pseudodesulfovibrio piezophilus (strain DSM 21447 / JCM 15486 / C1TLV30)</name>
    <name type="common">Desulfovibrio piezophilus</name>
    <dbReference type="NCBI Taxonomy" id="1322246"/>
    <lineage>
        <taxon>Bacteria</taxon>
        <taxon>Pseudomonadati</taxon>
        <taxon>Thermodesulfobacteriota</taxon>
        <taxon>Desulfovibrionia</taxon>
        <taxon>Desulfovibrionales</taxon>
        <taxon>Desulfovibrionaceae</taxon>
    </lineage>
</organism>
<dbReference type="CDD" id="cd01335">
    <property type="entry name" value="Radical_SAM"/>
    <property type="match status" value="1"/>
</dbReference>
<dbReference type="InterPro" id="IPR013785">
    <property type="entry name" value="Aldolase_TIM"/>
</dbReference>
<dbReference type="EMBL" id="FO203427">
    <property type="protein sequence ID" value="CCH49318.1"/>
    <property type="molecule type" value="Genomic_DNA"/>
</dbReference>
<evidence type="ECO:0000256" key="5">
    <source>
        <dbReference type="ARBA" id="ARBA00023004"/>
    </source>
</evidence>
<dbReference type="RefSeq" id="WP_015415362.1">
    <property type="nucleotide sequence ID" value="NC_020409.1"/>
</dbReference>
<dbReference type="KEGG" id="dpi:BN4_12083"/>
<reference evidence="10" key="2">
    <citation type="journal article" date="2013" name="Stand. Genomic Sci.">
        <title>Complete genome sequence of Desulfocapsa sulfexigens, a marine deltaproteobacterium specialized in disproportionating inorganic sulfur compounds.</title>
        <authorList>
            <person name="Finster K.W."/>
            <person name="Kjeldsen K.U."/>
            <person name="Kube M."/>
            <person name="Reinhardt R."/>
            <person name="Mussmann M."/>
            <person name="Amann R."/>
            <person name="Schreiber L."/>
        </authorList>
    </citation>
    <scope>NUCLEOTIDE SEQUENCE [LARGE SCALE GENOMIC DNA]</scope>
    <source>
        <strain evidence="10">DSM 10523 / SB164P1</strain>
    </source>
</reference>
<dbReference type="PANTHER" id="PTHR11228">
    <property type="entry name" value="RADICAL SAM DOMAIN PROTEIN"/>
    <property type="match status" value="1"/>
</dbReference>
<reference evidence="9 10" key="1">
    <citation type="journal article" date="2013" name="PLoS ONE">
        <title>The first genomic and proteomic characterization of a deep-sea sulfate reducer: insights into the piezophilic lifestyle of Desulfovibrio piezophilus.</title>
        <authorList>
            <person name="Pradel N."/>
            <person name="Ji B."/>
            <person name="Gimenez G."/>
            <person name="Talla E."/>
            <person name="Lenoble P."/>
            <person name="Garel M."/>
            <person name="Tamburini C."/>
            <person name="Fourquet P."/>
            <person name="Lebrun R."/>
            <person name="Bertin P."/>
            <person name="Denis Y."/>
            <person name="Pophillat M."/>
            <person name="Barbe V."/>
            <person name="Ollivier B."/>
            <person name="Dolla A."/>
        </authorList>
    </citation>
    <scope>NUCLEOTIDE SEQUENCE [LARGE SCALE GENOMIC DNA]</scope>
    <source>
        <strain evidence="10">DSM 10523 / SB164P1</strain>
    </source>
</reference>
<dbReference type="InterPro" id="IPR034391">
    <property type="entry name" value="AdoMet-like_SPASM_containing"/>
</dbReference>
<dbReference type="SFLD" id="SFLDG01067">
    <property type="entry name" value="SPASM/twitch_domain_containing"/>
    <property type="match status" value="1"/>
</dbReference>
<dbReference type="SFLD" id="SFLDS00029">
    <property type="entry name" value="Radical_SAM"/>
    <property type="match status" value="1"/>
</dbReference>
<sequence length="312" mass="35360">MNGTLPKIEWNDEVLIPSHVNIETLFGCNAHCTMCIIDQPSKRRKGVMKEPLFRHIIDSLKPHRTQIQKLDLFALGEPLLDPDIMARIRYAKQQGFTGMAISTNADLLTEHMAKELLDTGIETVIFSIDGIDAPTHEGIRRGVCFERVVANAERIIAMRDQGNFPTRFVVRFIRQECNRDQWQPFEQYWNARLSADRNDLLLSYNIHTWGGAVDSKENVLGVSQRDETIEKSPCHHIFNQMIILADGTVPLCCEDFLNADIAVGNVSETDPIAVFNSPRMQHLRKMHVNGVKSTIPMCGQCTVLYSEAERQG</sequence>
<evidence type="ECO:0000256" key="2">
    <source>
        <dbReference type="ARBA" id="ARBA00022485"/>
    </source>
</evidence>
<proteinExistence type="predicted"/>